<organism evidence="1 2">
    <name type="scientific">Batillaria attramentaria</name>
    <dbReference type="NCBI Taxonomy" id="370345"/>
    <lineage>
        <taxon>Eukaryota</taxon>
        <taxon>Metazoa</taxon>
        <taxon>Spiralia</taxon>
        <taxon>Lophotrochozoa</taxon>
        <taxon>Mollusca</taxon>
        <taxon>Gastropoda</taxon>
        <taxon>Caenogastropoda</taxon>
        <taxon>Sorbeoconcha</taxon>
        <taxon>Cerithioidea</taxon>
        <taxon>Batillariidae</taxon>
        <taxon>Batillaria</taxon>
    </lineage>
</organism>
<keyword evidence="2" id="KW-1185">Reference proteome</keyword>
<protein>
    <submittedName>
        <fullName evidence="1">Uncharacterized protein</fullName>
    </submittedName>
</protein>
<reference evidence="1 2" key="1">
    <citation type="journal article" date="2023" name="Sci. Data">
        <title>Genome assembly of the Korean intertidal mud-creeper Batillaria attramentaria.</title>
        <authorList>
            <person name="Patra A.K."/>
            <person name="Ho P.T."/>
            <person name="Jun S."/>
            <person name="Lee S.J."/>
            <person name="Kim Y."/>
            <person name="Won Y.J."/>
        </authorList>
    </citation>
    <scope>NUCLEOTIDE SEQUENCE [LARGE SCALE GENOMIC DNA]</scope>
    <source>
        <strain evidence="1">Wonlab-2016</strain>
    </source>
</reference>
<accession>A0ABD0JAT9</accession>
<dbReference type="EMBL" id="JACVVK020000523">
    <property type="protein sequence ID" value="KAK7468102.1"/>
    <property type="molecule type" value="Genomic_DNA"/>
</dbReference>
<name>A0ABD0JAT9_9CAEN</name>
<evidence type="ECO:0000313" key="1">
    <source>
        <dbReference type="EMBL" id="KAK7468102.1"/>
    </source>
</evidence>
<dbReference type="AlphaFoldDB" id="A0ABD0JAT9"/>
<sequence>MPPVSPTCGFSRPVVINGRGWTVRSAVTQTDPPGMLGPWICLRGFFAGHLVDGGESQALSTWRGCLTSFTETHTPLTTVCEGPVPIRGCSCLDYGTSLPELLSNRKC</sequence>
<evidence type="ECO:0000313" key="2">
    <source>
        <dbReference type="Proteomes" id="UP001519460"/>
    </source>
</evidence>
<gene>
    <name evidence="1" type="ORF">BaRGS_00036685</name>
</gene>
<proteinExistence type="predicted"/>
<dbReference type="Proteomes" id="UP001519460">
    <property type="component" value="Unassembled WGS sequence"/>
</dbReference>
<comment type="caution">
    <text evidence="1">The sequence shown here is derived from an EMBL/GenBank/DDBJ whole genome shotgun (WGS) entry which is preliminary data.</text>
</comment>